<dbReference type="SUPFAM" id="SSF47819">
    <property type="entry name" value="HRDC-like"/>
    <property type="match status" value="2"/>
</dbReference>
<dbReference type="PANTHER" id="PTHR47649:SF1">
    <property type="entry name" value="RIBONUCLEASE D"/>
    <property type="match status" value="1"/>
</dbReference>
<reference evidence="2" key="1">
    <citation type="submission" date="2020-05" db="EMBL/GenBank/DDBJ databases">
        <authorList>
            <person name="Chiriac C."/>
            <person name="Salcher M."/>
            <person name="Ghai R."/>
            <person name="Kavagutti S V."/>
        </authorList>
    </citation>
    <scope>NUCLEOTIDE SEQUENCE</scope>
</reference>
<dbReference type="InterPro" id="IPR002562">
    <property type="entry name" value="3'-5'_exonuclease_dom"/>
</dbReference>
<protein>
    <submittedName>
        <fullName evidence="2">Unannotated protein</fullName>
    </submittedName>
</protein>
<dbReference type="InterPro" id="IPR012337">
    <property type="entry name" value="RNaseH-like_sf"/>
</dbReference>
<dbReference type="EMBL" id="CAFAAG010000019">
    <property type="protein sequence ID" value="CAB4788957.1"/>
    <property type="molecule type" value="Genomic_DNA"/>
</dbReference>
<feature type="domain" description="HRDC" evidence="1">
    <location>
        <begin position="207"/>
        <end position="288"/>
    </location>
</feature>
<dbReference type="PANTHER" id="PTHR47649">
    <property type="entry name" value="RIBONUCLEASE D"/>
    <property type="match status" value="1"/>
</dbReference>
<dbReference type="InterPro" id="IPR002121">
    <property type="entry name" value="HRDC_dom"/>
</dbReference>
<dbReference type="Pfam" id="PF01612">
    <property type="entry name" value="DNA_pol_A_exo1"/>
    <property type="match status" value="1"/>
</dbReference>
<dbReference type="SMART" id="SM00474">
    <property type="entry name" value="35EXOc"/>
    <property type="match status" value="1"/>
</dbReference>
<dbReference type="GO" id="GO:0006139">
    <property type="term" value="P:nucleobase-containing compound metabolic process"/>
    <property type="evidence" value="ECO:0007669"/>
    <property type="project" value="InterPro"/>
</dbReference>
<dbReference type="GO" id="GO:0003676">
    <property type="term" value="F:nucleic acid binding"/>
    <property type="evidence" value="ECO:0007669"/>
    <property type="project" value="InterPro"/>
</dbReference>
<organism evidence="2">
    <name type="scientific">freshwater metagenome</name>
    <dbReference type="NCBI Taxonomy" id="449393"/>
    <lineage>
        <taxon>unclassified sequences</taxon>
        <taxon>metagenomes</taxon>
        <taxon>ecological metagenomes</taxon>
    </lineage>
</organism>
<dbReference type="CDD" id="cd06142">
    <property type="entry name" value="RNaseD_exo"/>
    <property type="match status" value="1"/>
</dbReference>
<dbReference type="Pfam" id="PF00570">
    <property type="entry name" value="HRDC"/>
    <property type="match status" value="1"/>
</dbReference>
<dbReference type="InterPro" id="IPR051086">
    <property type="entry name" value="RNase_D-like"/>
</dbReference>
<evidence type="ECO:0000313" key="2">
    <source>
        <dbReference type="EMBL" id="CAB4788957.1"/>
    </source>
</evidence>
<proteinExistence type="predicted"/>
<dbReference type="InterPro" id="IPR036397">
    <property type="entry name" value="RNaseH_sf"/>
</dbReference>
<sequence>MNITWIDSDSELQSLLREIAGCDRYAMDTEFHRERTYFPQLALIQIKYNTKIFLIDPVVVNLALFADLFASDSLCVLHAAQQDLEVLNHACGSAPRRMFDTQIAAGFIGMSTPSLSSLILSELKVSISKGDRLTDWLRRPLTADQKTYAATDVEHLFDIQDNLEKRLNELNRLSWVHEACEELRVRPAGPADPTDAWLRVKEARALKGQARGVAQAVCEWRERKAMAADVPPRRILSDIAILGIAQIMPTTSDELLKARGVENRQIGGEVGRELLAAVERGKSVVVSLPQIDNDDVDKELRPAVGLITAWMSELARTHHIDATLLGTRNDILSLLRKSPQGRLSVGWRAEMVGKDIERILSGEAGLSFNGHGRLRLLPTNNPTIQQSNNLI</sequence>
<dbReference type="Gene3D" id="1.10.150.80">
    <property type="entry name" value="HRDC domain"/>
    <property type="match status" value="1"/>
</dbReference>
<dbReference type="GO" id="GO:0008408">
    <property type="term" value="F:3'-5' exonuclease activity"/>
    <property type="evidence" value="ECO:0007669"/>
    <property type="project" value="InterPro"/>
</dbReference>
<dbReference type="InterPro" id="IPR044876">
    <property type="entry name" value="HRDC_dom_sf"/>
</dbReference>
<dbReference type="SUPFAM" id="SSF53098">
    <property type="entry name" value="Ribonuclease H-like"/>
    <property type="match status" value="1"/>
</dbReference>
<dbReference type="AlphaFoldDB" id="A0A6J6X4E0"/>
<dbReference type="GO" id="GO:0000166">
    <property type="term" value="F:nucleotide binding"/>
    <property type="evidence" value="ECO:0007669"/>
    <property type="project" value="InterPro"/>
</dbReference>
<evidence type="ECO:0000259" key="1">
    <source>
        <dbReference type="PROSITE" id="PS50967"/>
    </source>
</evidence>
<dbReference type="Gene3D" id="3.30.420.10">
    <property type="entry name" value="Ribonuclease H-like superfamily/Ribonuclease H"/>
    <property type="match status" value="1"/>
</dbReference>
<accession>A0A6J6X4E0</accession>
<dbReference type="InterPro" id="IPR010997">
    <property type="entry name" value="HRDC-like_sf"/>
</dbReference>
<gene>
    <name evidence="2" type="ORF">UFOPK2975_00415</name>
</gene>
<dbReference type="PROSITE" id="PS50967">
    <property type="entry name" value="HRDC"/>
    <property type="match status" value="1"/>
</dbReference>
<name>A0A6J6X4E0_9ZZZZ</name>